<evidence type="ECO:0000256" key="6">
    <source>
        <dbReference type="ARBA" id="ARBA00023125"/>
    </source>
</evidence>
<evidence type="ECO:0000256" key="1">
    <source>
        <dbReference type="ARBA" id="ARBA00008761"/>
    </source>
</evidence>
<dbReference type="AlphaFoldDB" id="A0AAW5K275"/>
<keyword evidence="4" id="KW-0479">Metal-binding</keyword>
<comment type="caution">
    <text evidence="12">The sequence shown here is derived from an EMBL/GenBank/DDBJ whole genome shotgun (WGS) entry which is preliminary data.</text>
</comment>
<dbReference type="InterPro" id="IPR021027">
    <property type="entry name" value="Transposase_put_HTH"/>
</dbReference>
<comment type="similarity">
    <text evidence="1">In the C-terminal section; belongs to the transposase 35 family.</text>
</comment>
<dbReference type="GO" id="GO:0032196">
    <property type="term" value="P:transposition"/>
    <property type="evidence" value="ECO:0007669"/>
    <property type="project" value="UniProtKB-KW"/>
</dbReference>
<dbReference type="Pfam" id="PF12323">
    <property type="entry name" value="HTH_OrfB_IS605"/>
    <property type="match status" value="1"/>
</dbReference>
<evidence type="ECO:0000256" key="4">
    <source>
        <dbReference type="ARBA" id="ARBA00022723"/>
    </source>
</evidence>
<dbReference type="GO" id="GO:0006310">
    <property type="term" value="P:DNA recombination"/>
    <property type="evidence" value="ECO:0007669"/>
    <property type="project" value="UniProtKB-KW"/>
</dbReference>
<reference evidence="12" key="1">
    <citation type="submission" date="2022-06" db="EMBL/GenBank/DDBJ databases">
        <title>Isolation of gut microbiota from human fecal samples.</title>
        <authorList>
            <person name="Pamer E.G."/>
            <person name="Barat B."/>
            <person name="Waligurski E."/>
            <person name="Medina S."/>
            <person name="Paddock L."/>
            <person name="Mostad J."/>
        </authorList>
    </citation>
    <scope>NUCLEOTIDE SEQUENCE</scope>
    <source>
        <strain evidence="12">SL.1.01</strain>
    </source>
</reference>
<name>A0AAW5K275_BIFAD</name>
<keyword evidence="5" id="KW-0862">Zinc</keyword>
<dbReference type="RefSeq" id="WP_256134622.1">
    <property type="nucleotide sequence ID" value="NZ_JANFYM010000011.1"/>
</dbReference>
<dbReference type="GO" id="GO:0003677">
    <property type="term" value="F:DNA binding"/>
    <property type="evidence" value="ECO:0007669"/>
    <property type="project" value="UniProtKB-KW"/>
</dbReference>
<evidence type="ECO:0000313" key="13">
    <source>
        <dbReference type="Proteomes" id="UP001206013"/>
    </source>
</evidence>
<protein>
    <submittedName>
        <fullName evidence="12">Transposase</fullName>
    </submittedName>
</protein>
<dbReference type="PANTHER" id="PTHR30405:SF25">
    <property type="entry name" value="RNA-GUIDED DNA ENDONUCLEASE INSQ-RELATED"/>
    <property type="match status" value="1"/>
</dbReference>
<feature type="region of interest" description="Disordered" evidence="8">
    <location>
        <begin position="276"/>
        <end position="300"/>
    </location>
</feature>
<sequence length="395" mass="45641">MSGKDHIAVRFRAYPTEEQARQIDRTIGCARLVYNLMLETRIAHYQTFWESCRPTPAQYKDAFPFLREVDSMALCNAQLALEKAYKRFFEDRNTGFPKYKSKHHGKKSYTTNRIGNNIRLDDNARRLKLPKLGWLAIRQHKRIPDSWNLKSVTMEHCPSGRYTATILFERDTQTPKKTEPANIVGLDYASHGLYVSSSGERADYPGFYRNAEDKLVKEQRKLSLMVKGSANWCKQRRRVARAYEKTANQRRDYQHKKANMLADTYDAVAVESLSLKGMARKPKPKPDPDNPGAYLRNGRKAKSGLAKSTLDNAYGTFCTMLEYKLARQGKLLVRVDKWYPSSQLCHECGYRNPQTKDLDVREWTCPQCGVLHDRDVNAALNIRDEAKRTVERRDS</sequence>
<evidence type="ECO:0000259" key="10">
    <source>
        <dbReference type="Pfam" id="PF07282"/>
    </source>
</evidence>
<evidence type="ECO:0000259" key="11">
    <source>
        <dbReference type="Pfam" id="PF12323"/>
    </source>
</evidence>
<evidence type="ECO:0000313" key="12">
    <source>
        <dbReference type="EMBL" id="MCQ4793605.1"/>
    </source>
</evidence>
<dbReference type="Pfam" id="PF01385">
    <property type="entry name" value="OrfB_IS605"/>
    <property type="match status" value="1"/>
</dbReference>
<keyword evidence="6" id="KW-0238">DNA-binding</keyword>
<evidence type="ECO:0000256" key="2">
    <source>
        <dbReference type="ARBA" id="ARBA00011044"/>
    </source>
</evidence>
<comment type="similarity">
    <text evidence="2">In the N-terminal section; belongs to the transposase 2 family.</text>
</comment>
<dbReference type="EMBL" id="JANFYM010000011">
    <property type="protein sequence ID" value="MCQ4793605.1"/>
    <property type="molecule type" value="Genomic_DNA"/>
</dbReference>
<dbReference type="InterPro" id="IPR010095">
    <property type="entry name" value="Cas12f1-like_TNB"/>
</dbReference>
<evidence type="ECO:0000259" key="9">
    <source>
        <dbReference type="Pfam" id="PF01385"/>
    </source>
</evidence>
<accession>A0AAW5K275</accession>
<evidence type="ECO:0000256" key="5">
    <source>
        <dbReference type="ARBA" id="ARBA00022833"/>
    </source>
</evidence>
<dbReference type="GO" id="GO:0046872">
    <property type="term" value="F:metal ion binding"/>
    <property type="evidence" value="ECO:0007669"/>
    <property type="project" value="UniProtKB-KW"/>
</dbReference>
<dbReference type="NCBIfam" id="NF040570">
    <property type="entry name" value="guided_TnpB"/>
    <property type="match status" value="1"/>
</dbReference>
<feature type="domain" description="Transposase putative helix-turn-helix" evidence="11">
    <location>
        <begin position="7"/>
        <end position="46"/>
    </location>
</feature>
<organism evidence="12 13">
    <name type="scientific">Bifidobacterium adolescentis</name>
    <dbReference type="NCBI Taxonomy" id="1680"/>
    <lineage>
        <taxon>Bacteria</taxon>
        <taxon>Bacillati</taxon>
        <taxon>Actinomycetota</taxon>
        <taxon>Actinomycetes</taxon>
        <taxon>Bifidobacteriales</taxon>
        <taxon>Bifidobacteriaceae</taxon>
        <taxon>Bifidobacterium</taxon>
    </lineage>
</organism>
<gene>
    <name evidence="12" type="ORF">NE692_09095</name>
</gene>
<dbReference type="Pfam" id="PF07282">
    <property type="entry name" value="Cas12f1-like_TNB"/>
    <property type="match status" value="1"/>
</dbReference>
<keyword evidence="3" id="KW-0815">Transposition</keyword>
<proteinExistence type="inferred from homology"/>
<dbReference type="InterPro" id="IPR001959">
    <property type="entry name" value="Transposase"/>
</dbReference>
<feature type="domain" description="Cas12f1-like TNB" evidence="10">
    <location>
        <begin position="314"/>
        <end position="382"/>
    </location>
</feature>
<dbReference type="PANTHER" id="PTHR30405">
    <property type="entry name" value="TRANSPOSASE"/>
    <property type="match status" value="1"/>
</dbReference>
<dbReference type="InterPro" id="IPR051399">
    <property type="entry name" value="RNA-guided_DNA_endo/Transpos"/>
</dbReference>
<evidence type="ECO:0000256" key="3">
    <source>
        <dbReference type="ARBA" id="ARBA00022578"/>
    </source>
</evidence>
<evidence type="ECO:0000256" key="7">
    <source>
        <dbReference type="ARBA" id="ARBA00023172"/>
    </source>
</evidence>
<dbReference type="Proteomes" id="UP001206013">
    <property type="component" value="Unassembled WGS sequence"/>
</dbReference>
<feature type="domain" description="Probable transposase IS891/IS1136/IS1341" evidence="9">
    <location>
        <begin position="173"/>
        <end position="280"/>
    </location>
</feature>
<evidence type="ECO:0000256" key="8">
    <source>
        <dbReference type="SAM" id="MobiDB-lite"/>
    </source>
</evidence>
<keyword evidence="7" id="KW-0233">DNA recombination</keyword>